<proteinExistence type="predicted"/>
<dbReference type="Proteomes" id="UP000053060">
    <property type="component" value="Unassembled WGS sequence"/>
</dbReference>
<dbReference type="PANTHER" id="PTHR43557:SF2">
    <property type="entry name" value="RIESKE DOMAIN-CONTAINING PROTEIN-RELATED"/>
    <property type="match status" value="1"/>
</dbReference>
<comment type="cofactor">
    <cofactor evidence="1">
        <name>FAD</name>
        <dbReference type="ChEBI" id="CHEBI:57692"/>
    </cofactor>
</comment>
<dbReference type="Pfam" id="PF07992">
    <property type="entry name" value="Pyr_redox_2"/>
    <property type="match status" value="1"/>
</dbReference>
<comment type="caution">
    <text evidence="7">The sequence shown here is derived from an EMBL/GenBank/DDBJ whole genome shotgun (WGS) entry which is preliminary data.</text>
</comment>
<dbReference type="GO" id="GO:0016651">
    <property type="term" value="F:oxidoreductase activity, acting on NAD(P)H"/>
    <property type="evidence" value="ECO:0007669"/>
    <property type="project" value="TreeGrafter"/>
</dbReference>
<evidence type="ECO:0000256" key="3">
    <source>
        <dbReference type="ARBA" id="ARBA00022827"/>
    </source>
</evidence>
<dbReference type="PRINTS" id="PR00411">
    <property type="entry name" value="PNDRDTASEI"/>
</dbReference>
<organism evidence="7 8">
    <name type="scientific">Rhodococcus pyridinivorans KG-16</name>
    <dbReference type="NCBI Taxonomy" id="1441730"/>
    <lineage>
        <taxon>Bacteria</taxon>
        <taxon>Bacillati</taxon>
        <taxon>Actinomycetota</taxon>
        <taxon>Actinomycetes</taxon>
        <taxon>Mycobacteriales</taxon>
        <taxon>Nocardiaceae</taxon>
        <taxon>Rhodococcus</taxon>
    </lineage>
</organism>
<reference evidence="7 8" key="2">
    <citation type="journal article" date="2016" name="Genome Announc.">
        <title>Draft Genome Sequence of a Versatile Hydrocarbon-Degrading Bacterium, Rhodococcus pyridinivorans Strain KG-16, Collected from Oil Fields in India.</title>
        <authorList>
            <person name="Aggarwal R.K."/>
            <person name="Dawar C."/>
            <person name="Phanindranath R."/>
            <person name="Mutnuri L."/>
            <person name="Dayal A.M."/>
        </authorList>
    </citation>
    <scope>NUCLEOTIDE SEQUENCE [LARGE SCALE GENOMIC DNA]</scope>
    <source>
        <strain evidence="7 8">KG-16</strain>
    </source>
</reference>
<dbReference type="PANTHER" id="PTHR43557">
    <property type="entry name" value="APOPTOSIS-INDUCING FACTOR 1"/>
    <property type="match status" value="1"/>
</dbReference>
<keyword evidence="4" id="KW-0560">Oxidoreductase</keyword>
<accession>A0A0V9UDH3</accession>
<evidence type="ECO:0000313" key="8">
    <source>
        <dbReference type="Proteomes" id="UP000053060"/>
    </source>
</evidence>
<dbReference type="Gene3D" id="3.30.390.30">
    <property type="match status" value="1"/>
</dbReference>
<evidence type="ECO:0000259" key="5">
    <source>
        <dbReference type="Pfam" id="PF07992"/>
    </source>
</evidence>
<dbReference type="InterPro" id="IPR036188">
    <property type="entry name" value="FAD/NAD-bd_sf"/>
</dbReference>
<reference evidence="8" key="1">
    <citation type="submission" date="2015-01" db="EMBL/GenBank/DDBJ databases">
        <title>Draft genome sequence of Rhodococcus pyridinivorans strain KG-16, a hydrocarbon-degrading bacterium.</title>
        <authorList>
            <person name="Aggarwal R.K."/>
            <person name="Dawar C."/>
        </authorList>
    </citation>
    <scope>NUCLEOTIDE SEQUENCE [LARGE SCALE GENOMIC DNA]</scope>
    <source>
        <strain evidence="8">KG-16</strain>
    </source>
</reference>
<keyword evidence="2" id="KW-0285">Flavoprotein</keyword>
<dbReference type="SUPFAM" id="SSF55424">
    <property type="entry name" value="FAD/NAD-linked reductases, dimerisation (C-terminal) domain"/>
    <property type="match status" value="1"/>
</dbReference>
<evidence type="ECO:0000256" key="4">
    <source>
        <dbReference type="ARBA" id="ARBA00023002"/>
    </source>
</evidence>
<gene>
    <name evidence="7" type="ORF">Z045_25165</name>
</gene>
<dbReference type="InterPro" id="IPR016156">
    <property type="entry name" value="FAD/NAD-linked_Rdtase_dimer_sf"/>
</dbReference>
<dbReference type="InterPro" id="IPR028202">
    <property type="entry name" value="Reductase_C"/>
</dbReference>
<dbReference type="GO" id="GO:0005737">
    <property type="term" value="C:cytoplasm"/>
    <property type="evidence" value="ECO:0007669"/>
    <property type="project" value="TreeGrafter"/>
</dbReference>
<feature type="domain" description="Reductase C-terminal" evidence="6">
    <location>
        <begin position="332"/>
        <end position="391"/>
    </location>
</feature>
<evidence type="ECO:0000259" key="6">
    <source>
        <dbReference type="Pfam" id="PF14759"/>
    </source>
</evidence>
<dbReference type="InterPro" id="IPR023753">
    <property type="entry name" value="FAD/NAD-binding_dom"/>
</dbReference>
<dbReference type="SUPFAM" id="SSF51905">
    <property type="entry name" value="FAD/NAD(P)-binding domain"/>
    <property type="match status" value="2"/>
</dbReference>
<dbReference type="PATRIC" id="fig|1441730.3.peg.5299"/>
<dbReference type="Pfam" id="PF14759">
    <property type="entry name" value="Reductase_C"/>
    <property type="match status" value="1"/>
</dbReference>
<dbReference type="InterPro" id="IPR050446">
    <property type="entry name" value="FAD-oxidoreductase/Apoptosis"/>
</dbReference>
<dbReference type="EMBL" id="AZXY01000023">
    <property type="protein sequence ID" value="KSZ56086.1"/>
    <property type="molecule type" value="Genomic_DNA"/>
</dbReference>
<evidence type="ECO:0000256" key="1">
    <source>
        <dbReference type="ARBA" id="ARBA00001974"/>
    </source>
</evidence>
<sequence>MSGSHVGVIIVGAGLGGVRVAENLRANDYAGPITIIGAETHPPYDRPPLSKSVLLGDDDRVDLKPAGFFAEASIDLRTGERVSAISPGDHTVTIEHTDDPAQSDTLSYDTLILATGLMPRPLPGTDGLVGVHMLRTIDDAIALRAEAETASTAVVVGAGFIGCEVAASLTKRGLSVTVVEPAPTPLAAALGEQIGELVTRLHRANGVDVLTGTYVDEVLTDGPRIRGVRLDDGAEIAADLVLVGIGSIPVTDYLDGSGIELAAPESGGGIACDHRGATSAAGVFALGDVANWRDEGGAARRVEHWTHTIEQATIVAHTITGTHATISASPPYFWSDQYGLKIQVLGSPRAGDDVHLVDDDGTRFLAYYSRDGVFTGVVGAGKVGAVMKRRAQLLTPTQIAEVLG</sequence>
<feature type="domain" description="FAD/NAD(P)-binding" evidence="5">
    <location>
        <begin position="8"/>
        <end position="312"/>
    </location>
</feature>
<evidence type="ECO:0000313" key="7">
    <source>
        <dbReference type="EMBL" id="KSZ56086.1"/>
    </source>
</evidence>
<dbReference type="AlphaFoldDB" id="A0A0V9UDH3"/>
<dbReference type="PRINTS" id="PR00368">
    <property type="entry name" value="FADPNR"/>
</dbReference>
<evidence type="ECO:0000256" key="2">
    <source>
        <dbReference type="ARBA" id="ARBA00022630"/>
    </source>
</evidence>
<name>A0A0V9UDH3_9NOCA</name>
<protein>
    <submittedName>
        <fullName evidence="7">Pyridine nucleotide-disulfide oxidoreductase</fullName>
    </submittedName>
</protein>
<dbReference type="Gene3D" id="3.50.50.60">
    <property type="entry name" value="FAD/NAD(P)-binding domain"/>
    <property type="match status" value="2"/>
</dbReference>
<dbReference type="RefSeq" id="WP_060655041.1">
    <property type="nucleotide sequence ID" value="NZ_AZXY01000023.1"/>
</dbReference>
<keyword evidence="3" id="KW-0274">FAD</keyword>